<reference evidence="1" key="1">
    <citation type="submission" date="2019-06" db="EMBL/GenBank/DDBJ databases">
        <title>Complete genome sequence of Methanobrevibacter arboriphilus strain SA.</title>
        <authorList>
            <person name="Asakawa S."/>
        </authorList>
    </citation>
    <scope>NUCLEOTIDE SEQUENCE</scope>
    <source>
        <strain evidence="1">SA</strain>
    </source>
</reference>
<accession>A0ACA8R511</accession>
<evidence type="ECO:0000313" key="2">
    <source>
        <dbReference type="Proteomes" id="UP000825015"/>
    </source>
</evidence>
<proteinExistence type="predicted"/>
<name>A0ACA8R511_METAZ</name>
<sequence>MKSEIALRSEAMKLLTKNLGKVDALRFISSIKKDNFDYTEWRKDLWKDKTIEEIHELAGIYENHKK</sequence>
<evidence type="ECO:0000313" key="1">
    <source>
        <dbReference type="EMBL" id="BBL62608.1"/>
    </source>
</evidence>
<dbReference type="EMBL" id="AP019779">
    <property type="protein sequence ID" value="BBL62608.1"/>
    <property type="molecule type" value="Genomic_DNA"/>
</dbReference>
<gene>
    <name evidence="1" type="ORF">MarbSA_16480</name>
</gene>
<dbReference type="Proteomes" id="UP000825015">
    <property type="component" value="Chromosome"/>
</dbReference>
<protein>
    <submittedName>
        <fullName evidence="1">Uncharacterized protein</fullName>
    </submittedName>
</protein>
<keyword evidence="2" id="KW-1185">Reference proteome</keyword>
<organism evidence="1 2">
    <name type="scientific">Methanobrevibacter arboriphilus</name>
    <dbReference type="NCBI Taxonomy" id="39441"/>
    <lineage>
        <taxon>Archaea</taxon>
        <taxon>Methanobacteriati</taxon>
        <taxon>Methanobacteriota</taxon>
        <taxon>Methanomada group</taxon>
        <taxon>Methanobacteria</taxon>
        <taxon>Methanobacteriales</taxon>
        <taxon>Methanobacteriaceae</taxon>
        <taxon>Methanobrevibacter</taxon>
    </lineage>
</organism>